<comment type="caution">
    <text evidence="1">The sequence shown here is derived from an EMBL/GenBank/DDBJ whole genome shotgun (WGS) entry which is preliminary data.</text>
</comment>
<evidence type="ECO:0008006" key="3">
    <source>
        <dbReference type="Google" id="ProtNLM"/>
    </source>
</evidence>
<dbReference type="AlphaFoldDB" id="A0A7K3M606"/>
<proteinExistence type="predicted"/>
<evidence type="ECO:0000313" key="1">
    <source>
        <dbReference type="EMBL" id="NDL58650.1"/>
    </source>
</evidence>
<keyword evidence="2" id="KW-1185">Reference proteome</keyword>
<gene>
    <name evidence="1" type="ORF">F7O44_16395</name>
</gene>
<evidence type="ECO:0000313" key="2">
    <source>
        <dbReference type="Proteomes" id="UP000460435"/>
    </source>
</evidence>
<reference evidence="1 2" key="1">
    <citation type="submission" date="2019-11" db="EMBL/GenBank/DDBJ databases">
        <authorList>
            <person name="Li X.-J."/>
            <person name="Feng X.-M."/>
        </authorList>
    </citation>
    <scope>NUCLEOTIDE SEQUENCE [LARGE SCALE GENOMIC DNA]</scope>
    <source>
        <strain evidence="1 2">XMNu-373</strain>
    </source>
</reference>
<sequence length="98" mass="10903">MATTITTELETSVRSLATALSAWNGGDYDPDNPHQRQAATDSIETIDAMIQALHQARSELVTQARRYDDASNARTDELLARLRAERECREMVTADDHA</sequence>
<organism evidence="1 2">
    <name type="scientific">Phytoactinopolyspora mesophila</name>
    <dbReference type="NCBI Taxonomy" id="2650750"/>
    <lineage>
        <taxon>Bacteria</taxon>
        <taxon>Bacillati</taxon>
        <taxon>Actinomycetota</taxon>
        <taxon>Actinomycetes</taxon>
        <taxon>Jiangellales</taxon>
        <taxon>Jiangellaceae</taxon>
        <taxon>Phytoactinopolyspora</taxon>
    </lineage>
</organism>
<dbReference type="RefSeq" id="WP_162451341.1">
    <property type="nucleotide sequence ID" value="NZ_WLZY01000005.1"/>
</dbReference>
<protein>
    <recommendedName>
        <fullName evidence="3">DUF4254 domain-containing protein</fullName>
    </recommendedName>
</protein>
<dbReference type="EMBL" id="WLZY01000005">
    <property type="protein sequence ID" value="NDL58650.1"/>
    <property type="molecule type" value="Genomic_DNA"/>
</dbReference>
<name>A0A7K3M606_9ACTN</name>
<dbReference type="Proteomes" id="UP000460435">
    <property type="component" value="Unassembled WGS sequence"/>
</dbReference>
<accession>A0A7K3M606</accession>